<keyword evidence="2" id="KW-1185">Reference proteome</keyword>
<sequence>MGKRKLDFVDDSDEDELRELTKNEQFQWRLNYTKELGAYTKNQIVDAIEDVPYEEKRSNRQVMMLPDDGGIYTKEGFPFHHVVSNDLKPHHIARLAKHGIRLRSGALNRAEQAIVMENWKKFSSEHSIPDADAHSYIGVCGYARDNNERNEERKWLQQVNFLPRMCDGLLDRSGATIGRFLRSRFHPSVVAQEDLLRPWTAEEEEKLKYIIENDPDRNFEELGIEMKRTRKYLFTRKRMILEREEAPEELTIEEQYKLYQRIKPILKPDDPLKVLLAPNWQSALTRKNIKELACLINRKEKVIEQEWLNIGYLMLKTYNEFRDRDDITLRDVEQKAFDLVASFNVEIFRECLTYLLELPVVNSLAQINHARLSKWIASKGLAFATSKPSTGHHVLSVIQKALKDLTEYGYMDRLPLSITIRDLVELLAELVDQKLYKGNLNEHNKKVKKVIKCFSKTLAERARAKETNV</sequence>
<proteinExistence type="predicted"/>
<organism evidence="1 2">
    <name type="scientific">Steinernema hermaphroditum</name>
    <dbReference type="NCBI Taxonomy" id="289476"/>
    <lineage>
        <taxon>Eukaryota</taxon>
        <taxon>Metazoa</taxon>
        <taxon>Ecdysozoa</taxon>
        <taxon>Nematoda</taxon>
        <taxon>Chromadorea</taxon>
        <taxon>Rhabditida</taxon>
        <taxon>Tylenchina</taxon>
        <taxon>Panagrolaimomorpha</taxon>
        <taxon>Strongyloidoidea</taxon>
        <taxon>Steinernematidae</taxon>
        <taxon>Steinernema</taxon>
    </lineage>
</organism>
<comment type="caution">
    <text evidence="1">The sequence shown here is derived from an EMBL/GenBank/DDBJ whole genome shotgun (WGS) entry which is preliminary data.</text>
</comment>
<evidence type="ECO:0000313" key="1">
    <source>
        <dbReference type="EMBL" id="KAK0405644.1"/>
    </source>
</evidence>
<dbReference type="AlphaFoldDB" id="A0AA39HHV2"/>
<evidence type="ECO:0000313" key="2">
    <source>
        <dbReference type="Proteomes" id="UP001175271"/>
    </source>
</evidence>
<protein>
    <submittedName>
        <fullName evidence="1">Uncharacterized protein</fullName>
    </submittedName>
</protein>
<name>A0AA39HHV2_9BILA</name>
<dbReference type="Proteomes" id="UP001175271">
    <property type="component" value="Unassembled WGS sequence"/>
</dbReference>
<reference evidence="1" key="1">
    <citation type="submission" date="2023-06" db="EMBL/GenBank/DDBJ databases">
        <title>Genomic analysis of the entomopathogenic nematode Steinernema hermaphroditum.</title>
        <authorList>
            <person name="Schwarz E.M."/>
            <person name="Heppert J.K."/>
            <person name="Baniya A."/>
            <person name="Schwartz H.T."/>
            <person name="Tan C.-H."/>
            <person name="Antoshechkin I."/>
            <person name="Sternberg P.W."/>
            <person name="Goodrich-Blair H."/>
            <person name="Dillman A.R."/>
        </authorList>
    </citation>
    <scope>NUCLEOTIDE SEQUENCE</scope>
    <source>
        <strain evidence="1">PS9179</strain>
        <tissue evidence="1">Whole animal</tissue>
    </source>
</reference>
<dbReference type="EMBL" id="JAUCMV010000004">
    <property type="protein sequence ID" value="KAK0405644.1"/>
    <property type="molecule type" value="Genomic_DNA"/>
</dbReference>
<accession>A0AA39HHV2</accession>
<gene>
    <name evidence="1" type="ORF">QR680_018108</name>
</gene>